<evidence type="ECO:0000256" key="2">
    <source>
        <dbReference type="ARBA" id="ARBA00022801"/>
    </source>
</evidence>
<dbReference type="InterPro" id="IPR001650">
    <property type="entry name" value="Helicase_C-like"/>
</dbReference>
<name>A0A1K1MI06_RUMFL</name>
<accession>A0A1K1MI06</accession>
<dbReference type="GO" id="GO:0016787">
    <property type="term" value="F:hydrolase activity"/>
    <property type="evidence" value="ECO:0007669"/>
    <property type="project" value="UniProtKB-KW"/>
</dbReference>
<dbReference type="InterPro" id="IPR011545">
    <property type="entry name" value="DEAD/DEAH_box_helicase_dom"/>
</dbReference>
<dbReference type="GO" id="GO:0005524">
    <property type="term" value="F:ATP binding"/>
    <property type="evidence" value="ECO:0007669"/>
    <property type="project" value="UniProtKB-KW"/>
</dbReference>
<dbReference type="PANTHER" id="PTHR47961">
    <property type="entry name" value="DNA POLYMERASE THETA, PUTATIVE (AFU_ORTHOLOGUE AFUA_1G05260)-RELATED"/>
    <property type="match status" value="1"/>
</dbReference>
<dbReference type="GO" id="GO:0003676">
    <property type="term" value="F:nucleic acid binding"/>
    <property type="evidence" value="ECO:0007669"/>
    <property type="project" value="InterPro"/>
</dbReference>
<feature type="domain" description="Helicase C-terminal" evidence="6">
    <location>
        <begin position="269"/>
        <end position="463"/>
    </location>
</feature>
<protein>
    <submittedName>
        <fullName evidence="7">DEAD/DEAH box helicase</fullName>
    </submittedName>
</protein>
<dbReference type="InterPro" id="IPR014001">
    <property type="entry name" value="Helicase_ATP-bd"/>
</dbReference>
<dbReference type="EMBL" id="FPIP01000002">
    <property type="protein sequence ID" value="SFW22778.1"/>
    <property type="molecule type" value="Genomic_DNA"/>
</dbReference>
<feature type="domain" description="Helicase ATP-binding" evidence="5">
    <location>
        <begin position="82"/>
        <end position="207"/>
    </location>
</feature>
<dbReference type="SUPFAM" id="SSF52540">
    <property type="entry name" value="P-loop containing nucleoside triphosphate hydrolases"/>
    <property type="match status" value="1"/>
</dbReference>
<dbReference type="Gene3D" id="3.40.50.300">
    <property type="entry name" value="P-loop containing nucleotide triphosphate hydrolases"/>
    <property type="match status" value="2"/>
</dbReference>
<dbReference type="Proteomes" id="UP000183461">
    <property type="component" value="Unassembled WGS sequence"/>
</dbReference>
<dbReference type="GO" id="GO:0004386">
    <property type="term" value="F:helicase activity"/>
    <property type="evidence" value="ECO:0007669"/>
    <property type="project" value="UniProtKB-KW"/>
</dbReference>
<dbReference type="PROSITE" id="PS51192">
    <property type="entry name" value="HELICASE_ATP_BIND_1"/>
    <property type="match status" value="1"/>
</dbReference>
<dbReference type="InterPro" id="IPR027417">
    <property type="entry name" value="P-loop_NTPase"/>
</dbReference>
<organism evidence="7 8">
    <name type="scientific">Ruminococcus flavefaciens</name>
    <dbReference type="NCBI Taxonomy" id="1265"/>
    <lineage>
        <taxon>Bacteria</taxon>
        <taxon>Bacillati</taxon>
        <taxon>Bacillota</taxon>
        <taxon>Clostridia</taxon>
        <taxon>Eubacteriales</taxon>
        <taxon>Oscillospiraceae</taxon>
        <taxon>Ruminococcus</taxon>
    </lineage>
</organism>
<dbReference type="PROSITE" id="PS51194">
    <property type="entry name" value="HELICASE_CTER"/>
    <property type="match status" value="1"/>
</dbReference>
<evidence type="ECO:0000259" key="5">
    <source>
        <dbReference type="PROSITE" id="PS51192"/>
    </source>
</evidence>
<evidence type="ECO:0000256" key="4">
    <source>
        <dbReference type="ARBA" id="ARBA00022840"/>
    </source>
</evidence>
<reference evidence="7 8" key="1">
    <citation type="submission" date="2016-11" db="EMBL/GenBank/DDBJ databases">
        <authorList>
            <person name="Jaros S."/>
            <person name="Januszkiewicz K."/>
            <person name="Wedrychowicz H."/>
        </authorList>
    </citation>
    <scope>NUCLEOTIDE SEQUENCE [LARGE SCALE GENOMIC DNA]</scope>
    <source>
        <strain evidence="7 8">YL228</strain>
    </source>
</reference>
<evidence type="ECO:0000256" key="3">
    <source>
        <dbReference type="ARBA" id="ARBA00022806"/>
    </source>
</evidence>
<proteinExistence type="predicted"/>
<evidence type="ECO:0000313" key="8">
    <source>
        <dbReference type="Proteomes" id="UP000183461"/>
    </source>
</evidence>
<sequence>MANTNLSSSIDDIQIYRENYIREINNSNDKTAFTNNNADSLFALGLTMYSRNYSFDSLVYNAFASSALDEDISLHPEQRKVLSLIEKNKGLVFSAPTSFGKTFIVFEYICRYKPHTVVMVVPTLALIDEYKQKIIKKYKSQFSEYNIHLSIDPDKKYDFSKKNIFIVTHDRVIDENVISIFPIVDFLVIDEVYKLQKDTSNDRILILNIAYYNMVKISSKYVLLAPFISGIENLDKLQDTPIFYSTNYSPVVNDVITYDIISEEDRLKYVDKVLKTIPQNENTLIYFPTVIEIDKYISGTTLYNTGTASNSNKILADFISWGKREIHPEWSIIKALEKGFLVHHGQLPLGIRMLELSLFNDDNSHYTRLICTSTLLEGVNTTAQNIIISKPNRSYRQVFDAFDFYNLVGRTGRLYQHFLGIAHYIKSPNDPTYQKEQALKSIEFELTDTSIDMDINFGNYTQHPEFTQVLQRLNISYDEYKSQIARKYRFSTVKYLLEKYDQNKSKLLDILNQLNKNDAKGKLELIRILMQILENKKYDFKLKTFIINRLTYLRRQSVYDVVEATKAFYPYVDISLIINKTIRLKNSFIEFDFYSKVCLIQFFMKCDKLYPHLIDTLHDRLLKNIEIIYYINAPNKKMLKDMGVYDGDIDTIISVIGNDFSNITDLQVLLKQHISQLNNISVVSKFIIERLVY</sequence>
<keyword evidence="4" id="KW-0067">ATP-binding</keyword>
<dbReference type="AlphaFoldDB" id="A0A1K1MI06"/>
<keyword evidence="2" id="KW-0378">Hydrolase</keyword>
<evidence type="ECO:0000256" key="1">
    <source>
        <dbReference type="ARBA" id="ARBA00022741"/>
    </source>
</evidence>
<evidence type="ECO:0000313" key="7">
    <source>
        <dbReference type="EMBL" id="SFW22778.1"/>
    </source>
</evidence>
<dbReference type="Pfam" id="PF00270">
    <property type="entry name" value="DEAD"/>
    <property type="match status" value="1"/>
</dbReference>
<dbReference type="RefSeq" id="WP_072299590.1">
    <property type="nucleotide sequence ID" value="NZ_FPIP01000002.1"/>
</dbReference>
<dbReference type="InterPro" id="IPR050474">
    <property type="entry name" value="Hel308_SKI2-like"/>
</dbReference>
<keyword evidence="3 7" id="KW-0347">Helicase</keyword>
<evidence type="ECO:0000259" key="6">
    <source>
        <dbReference type="PROSITE" id="PS51194"/>
    </source>
</evidence>
<keyword evidence="1" id="KW-0547">Nucleotide-binding</keyword>
<gene>
    <name evidence="7" type="ORF">SAMN02910280_1229</name>
</gene>
<dbReference type="SMART" id="SM00487">
    <property type="entry name" value="DEXDc"/>
    <property type="match status" value="1"/>
</dbReference>
<dbReference type="PANTHER" id="PTHR47961:SF6">
    <property type="entry name" value="DNA-DIRECTED DNA POLYMERASE"/>
    <property type="match status" value="1"/>
</dbReference>